<dbReference type="EMBL" id="OX465079">
    <property type="protein sequence ID" value="CAI9277555.1"/>
    <property type="molecule type" value="Genomic_DNA"/>
</dbReference>
<reference evidence="1" key="1">
    <citation type="submission" date="2023-04" db="EMBL/GenBank/DDBJ databases">
        <authorList>
            <person name="Vijverberg K."/>
            <person name="Xiong W."/>
            <person name="Schranz E."/>
        </authorList>
    </citation>
    <scope>NUCLEOTIDE SEQUENCE</scope>
</reference>
<dbReference type="Proteomes" id="UP001177003">
    <property type="component" value="Chromosome 3"/>
</dbReference>
<name>A0AA36E0D0_LACSI</name>
<protein>
    <submittedName>
        <fullName evidence="1">Uncharacterized protein</fullName>
    </submittedName>
</protein>
<proteinExistence type="predicted"/>
<evidence type="ECO:0000313" key="2">
    <source>
        <dbReference type="Proteomes" id="UP001177003"/>
    </source>
</evidence>
<sequence>MTKKALSRAEVEPAPLGNEDNPSELPFLLIVTLFTRFVMHNQSKTKMTTSGRVSAKTLESQNELFKDIGATVPLESCNAISHRRFQATIVGLIVALGRLVLVVVLPKRNDSNNYECSQDDETHALYRRVLLAKQPQLVVGPLLTLQSSSFHSFACNVRLVYLTHGFPNTNSRMSSPRPEPMPLNKPHDAFRSFRSSVTALSSWVGKDTTGSIQGHSISSSISGFRSSDTFCSSSFVRQRRRAIYLVATGSAILGSPYGTTHRSLRSSESHCSGLRIPMSEVEQLRSRCSRLDPRMLPLSSLGILTFSLLSQDTLPGCSLLTGLVILVIECSAQQFKGTGEVSGSALVE</sequence>
<organism evidence="1 2">
    <name type="scientific">Lactuca saligna</name>
    <name type="common">Willowleaf lettuce</name>
    <dbReference type="NCBI Taxonomy" id="75948"/>
    <lineage>
        <taxon>Eukaryota</taxon>
        <taxon>Viridiplantae</taxon>
        <taxon>Streptophyta</taxon>
        <taxon>Embryophyta</taxon>
        <taxon>Tracheophyta</taxon>
        <taxon>Spermatophyta</taxon>
        <taxon>Magnoliopsida</taxon>
        <taxon>eudicotyledons</taxon>
        <taxon>Gunneridae</taxon>
        <taxon>Pentapetalae</taxon>
        <taxon>asterids</taxon>
        <taxon>campanulids</taxon>
        <taxon>Asterales</taxon>
        <taxon>Asteraceae</taxon>
        <taxon>Cichorioideae</taxon>
        <taxon>Cichorieae</taxon>
        <taxon>Lactucinae</taxon>
        <taxon>Lactuca</taxon>
    </lineage>
</organism>
<keyword evidence="2" id="KW-1185">Reference proteome</keyword>
<accession>A0AA36E0D0</accession>
<gene>
    <name evidence="1" type="ORF">LSALG_LOCUS17476</name>
</gene>
<evidence type="ECO:0000313" key="1">
    <source>
        <dbReference type="EMBL" id="CAI9277555.1"/>
    </source>
</evidence>
<dbReference type="AlphaFoldDB" id="A0AA36E0D0"/>